<dbReference type="KEGG" id="asun:KG104_08865"/>
<comment type="similarity">
    <text evidence="1">Belongs to the 'GDXG' lipolytic enzyme family.</text>
</comment>
<gene>
    <name evidence="5" type="ORF">KG104_08865</name>
</gene>
<dbReference type="PROSITE" id="PS01174">
    <property type="entry name" value="LIPASE_GDXG_SER"/>
    <property type="match status" value="1"/>
</dbReference>
<dbReference type="InterPro" id="IPR050300">
    <property type="entry name" value="GDXG_lipolytic_enzyme"/>
</dbReference>
<dbReference type="PANTHER" id="PTHR48081:SF8">
    <property type="entry name" value="ALPHA_BETA HYDROLASE FOLD-3 DOMAIN-CONTAINING PROTEIN-RELATED"/>
    <property type="match status" value="1"/>
</dbReference>
<evidence type="ECO:0000256" key="3">
    <source>
        <dbReference type="PROSITE-ProRule" id="PRU10038"/>
    </source>
</evidence>
<dbReference type="EMBL" id="CP076456">
    <property type="protein sequence ID" value="QWQ34683.1"/>
    <property type="molecule type" value="Genomic_DNA"/>
</dbReference>
<feature type="active site" evidence="3">
    <location>
        <position position="149"/>
    </location>
</feature>
<dbReference type="InterPro" id="IPR033140">
    <property type="entry name" value="Lipase_GDXG_put_SER_AS"/>
</dbReference>
<reference evidence="5" key="1">
    <citation type="submission" date="2021-06" db="EMBL/GenBank/DDBJ databases">
        <title>Novel species in genus Arthrobacter.</title>
        <authorList>
            <person name="Zhang G."/>
        </authorList>
    </citation>
    <scope>NUCLEOTIDE SEQUENCE</scope>
    <source>
        <strain evidence="5">Zg-ZUI122</strain>
    </source>
</reference>
<sequence length="314" mass="33245">MDETQTMLAALNASFPDIAGMDPLAARAAVDARIPPAQNLDDVAAAEDALVPSEHGGIPVRIYRPHAPSPSAPATVYAHGGGFLHGSIAGHDRFCRLWAAGTGSSVVSVEYRLAPEHLAPAPVADVVAVAHWLADRGEAARGLVLAGDSAGANLAAAAALTLRDRGSDLIAGQVLIYPMLDPRMQSESYRLRAEGYFVTARALRFYWETYLGGPAAEAAPDWRFMPQTAEDLSSLPPSITVTAGLDPLGDEGRDYAALLRGAGNTALHRHYPDQFHGFLTMPGYGPGASARSILWADFTRLFAGQNTVTKEHTP</sequence>
<evidence type="ECO:0000313" key="5">
    <source>
        <dbReference type="EMBL" id="QWQ34683.1"/>
    </source>
</evidence>
<organism evidence="5 6">
    <name type="scientific">Arthrobacter sunyaminii</name>
    <dbReference type="NCBI Taxonomy" id="2816859"/>
    <lineage>
        <taxon>Bacteria</taxon>
        <taxon>Bacillati</taxon>
        <taxon>Actinomycetota</taxon>
        <taxon>Actinomycetes</taxon>
        <taxon>Micrococcales</taxon>
        <taxon>Micrococcaceae</taxon>
        <taxon>Arthrobacter</taxon>
    </lineage>
</organism>
<dbReference type="InterPro" id="IPR013094">
    <property type="entry name" value="AB_hydrolase_3"/>
</dbReference>
<protein>
    <submittedName>
        <fullName evidence="5">Alpha/beta hydrolase</fullName>
    </submittedName>
</protein>
<keyword evidence="6" id="KW-1185">Reference proteome</keyword>
<proteinExistence type="inferred from homology"/>
<dbReference type="RefSeq" id="WP_207346773.1">
    <property type="nucleotide sequence ID" value="NZ_CP076456.1"/>
</dbReference>
<dbReference type="AlphaFoldDB" id="A0A975PC70"/>
<dbReference type="SUPFAM" id="SSF53474">
    <property type="entry name" value="alpha/beta-Hydrolases"/>
    <property type="match status" value="1"/>
</dbReference>
<evidence type="ECO:0000259" key="4">
    <source>
        <dbReference type="Pfam" id="PF07859"/>
    </source>
</evidence>
<name>A0A975PC70_9MICC</name>
<dbReference type="Pfam" id="PF07859">
    <property type="entry name" value="Abhydrolase_3"/>
    <property type="match status" value="1"/>
</dbReference>
<dbReference type="InterPro" id="IPR029058">
    <property type="entry name" value="AB_hydrolase_fold"/>
</dbReference>
<evidence type="ECO:0000313" key="6">
    <source>
        <dbReference type="Proteomes" id="UP000680588"/>
    </source>
</evidence>
<dbReference type="Gene3D" id="3.40.50.1820">
    <property type="entry name" value="alpha/beta hydrolase"/>
    <property type="match status" value="1"/>
</dbReference>
<evidence type="ECO:0000256" key="1">
    <source>
        <dbReference type="ARBA" id="ARBA00010515"/>
    </source>
</evidence>
<dbReference type="Proteomes" id="UP000680588">
    <property type="component" value="Chromosome"/>
</dbReference>
<accession>A0A975PC70</accession>
<dbReference type="PANTHER" id="PTHR48081">
    <property type="entry name" value="AB HYDROLASE SUPERFAMILY PROTEIN C4A8.06C"/>
    <property type="match status" value="1"/>
</dbReference>
<dbReference type="GO" id="GO:0016787">
    <property type="term" value="F:hydrolase activity"/>
    <property type="evidence" value="ECO:0007669"/>
    <property type="project" value="UniProtKB-KW"/>
</dbReference>
<evidence type="ECO:0000256" key="2">
    <source>
        <dbReference type="ARBA" id="ARBA00022801"/>
    </source>
</evidence>
<feature type="domain" description="Alpha/beta hydrolase fold-3" evidence="4">
    <location>
        <begin position="76"/>
        <end position="279"/>
    </location>
</feature>
<keyword evidence="2 5" id="KW-0378">Hydrolase</keyword>